<gene>
    <name evidence="1" type="ORF">ALO91_02879</name>
</gene>
<protein>
    <submittedName>
        <fullName evidence="1">NUDIX hydrolase</fullName>
    </submittedName>
</protein>
<dbReference type="AlphaFoldDB" id="A0A0P9GJX0"/>
<comment type="caution">
    <text evidence="1">The sequence shown here is derived from an EMBL/GenBank/DDBJ whole genome shotgun (WGS) entry which is preliminary data.</text>
</comment>
<dbReference type="Proteomes" id="UP000050297">
    <property type="component" value="Unassembled WGS sequence"/>
</dbReference>
<evidence type="ECO:0000313" key="1">
    <source>
        <dbReference type="EMBL" id="KPW07400.1"/>
    </source>
</evidence>
<reference evidence="1 2" key="1">
    <citation type="submission" date="2015-09" db="EMBL/GenBank/DDBJ databases">
        <title>Genome announcement of multiple Pseudomonas syringae strains.</title>
        <authorList>
            <person name="Thakur S."/>
            <person name="Wang P.W."/>
            <person name="Gong Y."/>
            <person name="Weir B.S."/>
            <person name="Guttman D.S."/>
        </authorList>
    </citation>
    <scope>NUCLEOTIDE SEQUENCE [LARGE SCALE GENOMIC DNA]</scope>
    <source>
        <strain evidence="1 2">ICMP2802</strain>
    </source>
</reference>
<feature type="non-terminal residue" evidence="1">
    <location>
        <position position="1"/>
    </location>
</feature>
<keyword evidence="1" id="KW-0378">Hydrolase</keyword>
<dbReference type="PATRIC" id="fig|199198.5.peg.4092"/>
<organism evidence="1 2">
    <name type="scientific">Pseudomonas syringae pv. aceris</name>
    <dbReference type="NCBI Taxonomy" id="199198"/>
    <lineage>
        <taxon>Bacteria</taxon>
        <taxon>Pseudomonadati</taxon>
        <taxon>Pseudomonadota</taxon>
        <taxon>Gammaproteobacteria</taxon>
        <taxon>Pseudomonadales</taxon>
        <taxon>Pseudomonadaceae</taxon>
        <taxon>Pseudomonas</taxon>
        <taxon>Pseudomonas syringae</taxon>
    </lineage>
</organism>
<accession>A0A0P9GJX0</accession>
<dbReference type="GO" id="GO:0016787">
    <property type="term" value="F:hydrolase activity"/>
    <property type="evidence" value="ECO:0007669"/>
    <property type="project" value="UniProtKB-KW"/>
</dbReference>
<proteinExistence type="predicted"/>
<name>A0A0P9GJX0_PSESX</name>
<dbReference type="EMBL" id="LJPM01000631">
    <property type="protein sequence ID" value="KPW07400.1"/>
    <property type="molecule type" value="Genomic_DNA"/>
</dbReference>
<sequence length="44" mass="5155">GAVWLTRDELVAQQECWRSELVLRCLDDYLDGELFSLDLLRDKA</sequence>
<evidence type="ECO:0000313" key="2">
    <source>
        <dbReference type="Proteomes" id="UP000050297"/>
    </source>
</evidence>